<evidence type="ECO:0000313" key="2">
    <source>
        <dbReference type="EMBL" id="MEA1606882.1"/>
    </source>
</evidence>
<reference evidence="2 3" key="1">
    <citation type="submission" date="2023-12" db="EMBL/GenBank/DDBJ databases">
        <title>Pseudomonas sp. T5W1.</title>
        <authorList>
            <person name="Maltman C."/>
        </authorList>
    </citation>
    <scope>NUCLEOTIDE SEQUENCE [LARGE SCALE GENOMIC DNA]</scope>
    <source>
        <strain evidence="2 3">T5W1</strain>
    </source>
</reference>
<evidence type="ECO:0000256" key="1">
    <source>
        <dbReference type="SAM" id="Phobius"/>
    </source>
</evidence>
<dbReference type="RefSeq" id="WP_274089427.1">
    <property type="nucleotide sequence ID" value="NZ_JAYEET010000042.1"/>
</dbReference>
<gene>
    <name evidence="2" type="ORF">SOP97_13830</name>
</gene>
<dbReference type="EMBL" id="JAYEET010000042">
    <property type="protein sequence ID" value="MEA1606882.1"/>
    <property type="molecule type" value="Genomic_DNA"/>
</dbReference>
<keyword evidence="1" id="KW-0812">Transmembrane</keyword>
<keyword evidence="3" id="KW-1185">Reference proteome</keyword>
<feature type="transmembrane region" description="Helical" evidence="1">
    <location>
        <begin position="12"/>
        <end position="34"/>
    </location>
</feature>
<sequence length="143" mass="16135">MESKIPVPTDNIFKFYALFGLLLFVFACGALVYVNQSTNQLVFTSVVELETLKEQKAPSPSVKAKIAMHERLLEVGKKNRDIYSIVLGAISGIGFWLSLYGFWQWHRRVQPVIDEVQRLQLEIAKLQLAKLQAEQARDGVGAL</sequence>
<evidence type="ECO:0000313" key="3">
    <source>
        <dbReference type="Proteomes" id="UP001292571"/>
    </source>
</evidence>
<comment type="caution">
    <text evidence="2">The sequence shown here is derived from an EMBL/GenBank/DDBJ whole genome shotgun (WGS) entry which is preliminary data.</text>
</comment>
<keyword evidence="1" id="KW-1133">Transmembrane helix</keyword>
<dbReference type="PROSITE" id="PS51257">
    <property type="entry name" value="PROKAR_LIPOPROTEIN"/>
    <property type="match status" value="1"/>
</dbReference>
<protein>
    <recommendedName>
        <fullName evidence="4">CcmD family protein</fullName>
    </recommendedName>
</protein>
<dbReference type="Proteomes" id="UP001292571">
    <property type="component" value="Unassembled WGS sequence"/>
</dbReference>
<keyword evidence="1" id="KW-0472">Membrane</keyword>
<name>A0ABU5PB27_9PSED</name>
<proteinExistence type="predicted"/>
<evidence type="ECO:0008006" key="4">
    <source>
        <dbReference type="Google" id="ProtNLM"/>
    </source>
</evidence>
<feature type="transmembrane region" description="Helical" evidence="1">
    <location>
        <begin position="82"/>
        <end position="103"/>
    </location>
</feature>
<accession>A0ABU5PB27</accession>
<organism evidence="2 3">
    <name type="scientific">Pseudomonas spirodelae</name>
    <dbReference type="NCBI Taxonomy" id="3101751"/>
    <lineage>
        <taxon>Bacteria</taxon>
        <taxon>Pseudomonadati</taxon>
        <taxon>Pseudomonadota</taxon>
        <taxon>Gammaproteobacteria</taxon>
        <taxon>Pseudomonadales</taxon>
        <taxon>Pseudomonadaceae</taxon>
        <taxon>Pseudomonas</taxon>
    </lineage>
</organism>